<evidence type="ECO:0000256" key="2">
    <source>
        <dbReference type="SAM" id="SignalP"/>
    </source>
</evidence>
<dbReference type="InterPro" id="IPR026444">
    <property type="entry name" value="Secre_tail"/>
</dbReference>
<gene>
    <name evidence="4" type="ORF">C8N46_10590</name>
</gene>
<dbReference type="Gene3D" id="2.60.40.3080">
    <property type="match status" value="1"/>
</dbReference>
<feature type="signal peptide" evidence="2">
    <location>
        <begin position="1"/>
        <end position="19"/>
    </location>
</feature>
<accession>A0A2T6BXX4</accession>
<dbReference type="EMBL" id="QBKT01000005">
    <property type="protein sequence ID" value="PTX60934.1"/>
    <property type="molecule type" value="Genomic_DNA"/>
</dbReference>
<organism evidence="4 5">
    <name type="scientific">Kordia periserrulae</name>
    <dbReference type="NCBI Taxonomy" id="701523"/>
    <lineage>
        <taxon>Bacteria</taxon>
        <taxon>Pseudomonadati</taxon>
        <taxon>Bacteroidota</taxon>
        <taxon>Flavobacteriia</taxon>
        <taxon>Flavobacteriales</taxon>
        <taxon>Flavobacteriaceae</taxon>
        <taxon>Kordia</taxon>
    </lineage>
</organism>
<dbReference type="Gene3D" id="2.60.40.1120">
    <property type="entry name" value="Carboxypeptidase-like, regulatory domain"/>
    <property type="match status" value="1"/>
</dbReference>
<feature type="domain" description="Secretion system C-terminal sorting" evidence="3">
    <location>
        <begin position="148"/>
        <end position="219"/>
    </location>
</feature>
<dbReference type="Pfam" id="PF13715">
    <property type="entry name" value="CarbopepD_reg_2"/>
    <property type="match status" value="1"/>
</dbReference>
<evidence type="ECO:0000313" key="4">
    <source>
        <dbReference type="EMBL" id="PTX60934.1"/>
    </source>
</evidence>
<sequence length="224" mass="25260">MKRILLFTLFFSISITCFAQKRTLTGTIYDEEKNVLADANVIVKNSKNGTITNKHGRFAIEVEPNDILEISYLGFETKEIPVSDAKEIKVNLLYSWEKMDTVEVVGYGGTIHCVKLCCCCFGCVGTEIEKETSSNFKRIQGEERLNSLFPNPSATGLFQLQLHENYTQLTTEVFNLNGQLLQSNTYTQLSKLPQIDLSKQPKGIYLIKITADGKVLETKKAMRL</sequence>
<proteinExistence type="predicted"/>
<dbReference type="Pfam" id="PF18962">
    <property type="entry name" value="Por_Secre_tail"/>
    <property type="match status" value="1"/>
</dbReference>
<dbReference type="InterPro" id="IPR008969">
    <property type="entry name" value="CarboxyPept-like_regulatory"/>
</dbReference>
<dbReference type="NCBIfam" id="TIGR04183">
    <property type="entry name" value="Por_Secre_tail"/>
    <property type="match status" value="1"/>
</dbReference>
<comment type="caution">
    <text evidence="4">The sequence shown here is derived from an EMBL/GenBank/DDBJ whole genome shotgun (WGS) entry which is preliminary data.</text>
</comment>
<keyword evidence="5" id="KW-1185">Reference proteome</keyword>
<evidence type="ECO:0000256" key="1">
    <source>
        <dbReference type="ARBA" id="ARBA00022729"/>
    </source>
</evidence>
<evidence type="ECO:0000259" key="3">
    <source>
        <dbReference type="Pfam" id="PF18962"/>
    </source>
</evidence>
<dbReference type="AlphaFoldDB" id="A0A2T6BXX4"/>
<name>A0A2T6BXX4_9FLAO</name>
<dbReference type="SUPFAM" id="SSF49464">
    <property type="entry name" value="Carboxypeptidase regulatory domain-like"/>
    <property type="match status" value="1"/>
</dbReference>
<protein>
    <submittedName>
        <fullName evidence="4">Putative secreted protein (Por secretion system target)</fullName>
    </submittedName>
</protein>
<dbReference type="Proteomes" id="UP000244090">
    <property type="component" value="Unassembled WGS sequence"/>
</dbReference>
<dbReference type="RefSeq" id="WP_108115060.1">
    <property type="nucleotide sequence ID" value="NZ_QBKT01000005.1"/>
</dbReference>
<dbReference type="OrthoDB" id="1139263at2"/>
<feature type="chain" id="PRO_5015468798" evidence="2">
    <location>
        <begin position="20"/>
        <end position="224"/>
    </location>
</feature>
<keyword evidence="1 2" id="KW-0732">Signal</keyword>
<reference evidence="4 5" key="1">
    <citation type="submission" date="2018-04" db="EMBL/GenBank/DDBJ databases">
        <title>Genomic Encyclopedia of Archaeal and Bacterial Type Strains, Phase II (KMG-II): from individual species to whole genera.</title>
        <authorList>
            <person name="Goeker M."/>
        </authorList>
    </citation>
    <scope>NUCLEOTIDE SEQUENCE [LARGE SCALE GENOMIC DNA]</scope>
    <source>
        <strain evidence="4 5">DSM 25731</strain>
    </source>
</reference>
<evidence type="ECO:0000313" key="5">
    <source>
        <dbReference type="Proteomes" id="UP000244090"/>
    </source>
</evidence>